<evidence type="ECO:0000313" key="3">
    <source>
        <dbReference type="Proteomes" id="UP000027135"/>
    </source>
</evidence>
<keyword evidence="1" id="KW-0175">Coiled coil</keyword>
<dbReference type="InParanoid" id="A0A067QYV8"/>
<feature type="coiled-coil region" evidence="1">
    <location>
        <begin position="25"/>
        <end position="178"/>
    </location>
</feature>
<protein>
    <submittedName>
        <fullName evidence="2">Testis-expressed sequence 9 protein</fullName>
    </submittedName>
</protein>
<organism evidence="2 3">
    <name type="scientific">Zootermopsis nevadensis</name>
    <name type="common">Dampwood termite</name>
    <dbReference type="NCBI Taxonomy" id="136037"/>
    <lineage>
        <taxon>Eukaryota</taxon>
        <taxon>Metazoa</taxon>
        <taxon>Ecdysozoa</taxon>
        <taxon>Arthropoda</taxon>
        <taxon>Hexapoda</taxon>
        <taxon>Insecta</taxon>
        <taxon>Pterygota</taxon>
        <taxon>Neoptera</taxon>
        <taxon>Polyneoptera</taxon>
        <taxon>Dictyoptera</taxon>
        <taxon>Blattodea</taxon>
        <taxon>Blattoidea</taxon>
        <taxon>Termitoidae</taxon>
        <taxon>Termopsidae</taxon>
        <taxon>Zootermopsis</taxon>
    </lineage>
</organism>
<sequence>MPAHGGTGDEVLPDASYGMGNDGITRFLRAKVKGLQNELEILQAAYKKRTEDWRKVQAEMKTLEEDRNKWQQQAGVLIDSLKQQETLASSTVSKHSQQESENISLKKELESTKKELRTAVQTLKANEMRLNRSLEELEKLRTIVHSHERDDKELRDLARKKEDEVAVVMKRLEKQKSELLLGFKKQMQLIDNLKKQKVSNVITGKYLIMCQWADHSLLINARFKRPRNLRKKKEAVKTHNWVVEPRNNNN</sequence>
<evidence type="ECO:0000256" key="1">
    <source>
        <dbReference type="SAM" id="Coils"/>
    </source>
</evidence>
<accession>A0A067QYV8</accession>
<evidence type="ECO:0000313" key="2">
    <source>
        <dbReference type="EMBL" id="KDR11478.1"/>
    </source>
</evidence>
<gene>
    <name evidence="2" type="ORF">L798_14545</name>
</gene>
<proteinExistence type="predicted"/>
<name>A0A067QYV8_ZOONE</name>
<dbReference type="STRING" id="136037.A0A067QYV8"/>
<dbReference type="eggNOG" id="ENOG502QPKV">
    <property type="taxonomic scope" value="Eukaryota"/>
</dbReference>
<dbReference type="EMBL" id="KK853095">
    <property type="protein sequence ID" value="KDR11478.1"/>
    <property type="molecule type" value="Genomic_DNA"/>
</dbReference>
<dbReference type="Proteomes" id="UP000027135">
    <property type="component" value="Unassembled WGS sequence"/>
</dbReference>
<reference evidence="2 3" key="1">
    <citation type="journal article" date="2014" name="Nat. Commun.">
        <title>Molecular traces of alternative social organization in a termite genome.</title>
        <authorList>
            <person name="Terrapon N."/>
            <person name="Li C."/>
            <person name="Robertson H.M."/>
            <person name="Ji L."/>
            <person name="Meng X."/>
            <person name="Booth W."/>
            <person name="Chen Z."/>
            <person name="Childers C.P."/>
            <person name="Glastad K.M."/>
            <person name="Gokhale K."/>
            <person name="Gowin J."/>
            <person name="Gronenberg W."/>
            <person name="Hermansen R.A."/>
            <person name="Hu H."/>
            <person name="Hunt B.G."/>
            <person name="Huylmans A.K."/>
            <person name="Khalil S.M."/>
            <person name="Mitchell R.D."/>
            <person name="Munoz-Torres M.C."/>
            <person name="Mustard J.A."/>
            <person name="Pan H."/>
            <person name="Reese J.T."/>
            <person name="Scharf M.E."/>
            <person name="Sun F."/>
            <person name="Vogel H."/>
            <person name="Xiao J."/>
            <person name="Yang W."/>
            <person name="Yang Z."/>
            <person name="Yang Z."/>
            <person name="Zhou J."/>
            <person name="Zhu J."/>
            <person name="Brent C.S."/>
            <person name="Elsik C.G."/>
            <person name="Goodisman M.A."/>
            <person name="Liberles D.A."/>
            <person name="Roe R.M."/>
            <person name="Vargo E.L."/>
            <person name="Vilcinskas A."/>
            <person name="Wang J."/>
            <person name="Bornberg-Bauer E."/>
            <person name="Korb J."/>
            <person name="Zhang G."/>
            <person name="Liebig J."/>
        </authorList>
    </citation>
    <scope>NUCLEOTIDE SEQUENCE [LARGE SCALE GENOMIC DNA]</scope>
    <source>
        <tissue evidence="2">Whole organism</tissue>
    </source>
</reference>
<dbReference type="PANTHER" id="PTHR23313">
    <property type="entry name" value="TSEC1-RELATED"/>
    <property type="match status" value="1"/>
</dbReference>
<keyword evidence="3" id="KW-1185">Reference proteome</keyword>
<dbReference type="AlphaFoldDB" id="A0A067QYV8"/>
<dbReference type="PANTHER" id="PTHR23313:SF0">
    <property type="entry name" value="TESTIS-EXPRESSED PROTEIN 9"/>
    <property type="match status" value="1"/>
</dbReference>
<dbReference type="Gene3D" id="1.10.287.1490">
    <property type="match status" value="1"/>
</dbReference>